<dbReference type="PANTHER" id="PTHR34580:SF3">
    <property type="entry name" value="PROTEIN PAFB"/>
    <property type="match status" value="1"/>
</dbReference>
<organism evidence="4 5">
    <name type="scientific">Nocardioides marmoriginsengisoli</name>
    <dbReference type="NCBI Taxonomy" id="661483"/>
    <lineage>
        <taxon>Bacteria</taxon>
        <taxon>Bacillati</taxon>
        <taxon>Actinomycetota</taxon>
        <taxon>Actinomycetes</taxon>
        <taxon>Propionibacteriales</taxon>
        <taxon>Nocardioidaceae</taxon>
        <taxon>Nocardioides</taxon>
    </lineage>
</organism>
<evidence type="ECO:0000259" key="3">
    <source>
        <dbReference type="PROSITE" id="PS51000"/>
    </source>
</evidence>
<dbReference type="PANTHER" id="PTHR34580">
    <property type="match status" value="1"/>
</dbReference>
<keyword evidence="2" id="KW-0804">Transcription</keyword>
<dbReference type="InterPro" id="IPR036390">
    <property type="entry name" value="WH_DNA-bd_sf"/>
</dbReference>
<dbReference type="InterPro" id="IPR057727">
    <property type="entry name" value="WCX_dom"/>
</dbReference>
<gene>
    <name evidence="4" type="ORF">EFK50_16215</name>
</gene>
<keyword evidence="5" id="KW-1185">Reference proteome</keyword>
<dbReference type="OrthoDB" id="8555652at2"/>
<dbReference type="Pfam" id="PF13280">
    <property type="entry name" value="WYL"/>
    <property type="match status" value="1"/>
</dbReference>
<sequence>MFCHSGSVPDLEPGAGPTRRALRLLSLLQSRPTWSGPELAERLGVTTRSVRRDVERLRSMGYPVNAQQGTIGGYQLGAGRALPPLLLDDEEAVAVAVSLRLAAGGTVAGASEAALRALTKLDQVLPPRLRSEIAAILAATDMIDSPATEVDPDALLALAKCCRDRRRASFEYVAREGARTERRVEPVRLVATGRRWYLMAWDLEREDWRTFRLDRMTAVTESTWRFDFREHPDPVEYVGRSISSPYRFLARVHVRAPYDEVRARVLPAYGTVSPVDADRCLLEAGSGNLYALAFHLCWLGWDIDVLEPPELRTVLAELGDRMTRAGRSAQS</sequence>
<dbReference type="SUPFAM" id="SSF46785">
    <property type="entry name" value="Winged helix' DNA-binding domain"/>
    <property type="match status" value="1"/>
</dbReference>
<dbReference type="Gene3D" id="1.10.10.10">
    <property type="entry name" value="Winged helix-like DNA-binding domain superfamily/Winged helix DNA-binding domain"/>
    <property type="match status" value="1"/>
</dbReference>
<evidence type="ECO:0000313" key="5">
    <source>
        <dbReference type="Proteomes" id="UP000267128"/>
    </source>
</evidence>
<dbReference type="PROSITE" id="PS52050">
    <property type="entry name" value="WYL"/>
    <property type="match status" value="1"/>
</dbReference>
<proteinExistence type="predicted"/>
<dbReference type="EMBL" id="RJSE01000007">
    <property type="protein sequence ID" value="RNL63237.1"/>
    <property type="molecule type" value="Genomic_DNA"/>
</dbReference>
<protein>
    <submittedName>
        <fullName evidence="4">YafY family transcriptional regulator</fullName>
    </submittedName>
</protein>
<dbReference type="Proteomes" id="UP000267128">
    <property type="component" value="Unassembled WGS sequence"/>
</dbReference>
<reference evidence="4 5" key="1">
    <citation type="submission" date="2018-11" db="EMBL/GenBank/DDBJ databases">
        <authorList>
            <person name="Li F."/>
        </authorList>
    </citation>
    <scope>NUCLEOTIDE SEQUENCE [LARGE SCALE GENOMIC DNA]</scope>
    <source>
        <strain evidence="4 5">Gsoil 097</strain>
    </source>
</reference>
<feature type="domain" description="HTH deoR-type" evidence="3">
    <location>
        <begin position="17"/>
        <end position="72"/>
    </location>
</feature>
<dbReference type="InterPro" id="IPR026881">
    <property type="entry name" value="WYL_dom"/>
</dbReference>
<dbReference type="Pfam" id="PF08279">
    <property type="entry name" value="HTH_11"/>
    <property type="match status" value="1"/>
</dbReference>
<evidence type="ECO:0000256" key="1">
    <source>
        <dbReference type="ARBA" id="ARBA00023015"/>
    </source>
</evidence>
<keyword evidence="1" id="KW-0805">Transcription regulation</keyword>
<dbReference type="InterPro" id="IPR001034">
    <property type="entry name" value="DeoR_HTH"/>
</dbReference>
<dbReference type="GO" id="GO:0003700">
    <property type="term" value="F:DNA-binding transcription factor activity"/>
    <property type="evidence" value="ECO:0007669"/>
    <property type="project" value="InterPro"/>
</dbReference>
<dbReference type="InterPro" id="IPR036388">
    <property type="entry name" value="WH-like_DNA-bd_sf"/>
</dbReference>
<dbReference type="AlphaFoldDB" id="A0A3N0CID3"/>
<name>A0A3N0CID3_9ACTN</name>
<comment type="caution">
    <text evidence="4">The sequence shown here is derived from an EMBL/GenBank/DDBJ whole genome shotgun (WGS) entry which is preliminary data.</text>
</comment>
<evidence type="ECO:0000313" key="4">
    <source>
        <dbReference type="EMBL" id="RNL63237.1"/>
    </source>
</evidence>
<dbReference type="PROSITE" id="PS51000">
    <property type="entry name" value="HTH_DEOR_2"/>
    <property type="match status" value="1"/>
</dbReference>
<dbReference type="Pfam" id="PF25583">
    <property type="entry name" value="WCX"/>
    <property type="match status" value="1"/>
</dbReference>
<accession>A0A3N0CID3</accession>
<evidence type="ECO:0000256" key="2">
    <source>
        <dbReference type="ARBA" id="ARBA00023163"/>
    </source>
</evidence>
<dbReference type="InterPro" id="IPR051534">
    <property type="entry name" value="CBASS_pafABC_assoc_protein"/>
</dbReference>
<dbReference type="InterPro" id="IPR013196">
    <property type="entry name" value="HTH_11"/>
</dbReference>